<dbReference type="OrthoDB" id="287041at2759"/>
<evidence type="ECO:0000256" key="10">
    <source>
        <dbReference type="ARBA" id="ARBA00023010"/>
    </source>
</evidence>
<dbReference type="GO" id="GO:0008320">
    <property type="term" value="F:protein transmembrane transporter activity"/>
    <property type="evidence" value="ECO:0007669"/>
    <property type="project" value="EnsemblFungi"/>
</dbReference>
<dbReference type="GO" id="GO:0046902">
    <property type="term" value="P:regulation of mitochondrial membrane permeability"/>
    <property type="evidence" value="ECO:0007669"/>
    <property type="project" value="EnsemblFungi"/>
</dbReference>
<evidence type="ECO:0000259" key="14">
    <source>
        <dbReference type="PROSITE" id="PS50969"/>
    </source>
</evidence>
<dbReference type="InterPro" id="IPR036412">
    <property type="entry name" value="HAD-like_sf"/>
</dbReference>
<dbReference type="VEuPathDB" id="FungiDB:T551_02298"/>
<keyword evidence="8 13" id="KW-0809">Transit peptide</keyword>
<evidence type="ECO:0000313" key="15">
    <source>
        <dbReference type="EMBL" id="KTW29024.1"/>
    </source>
</evidence>
<proteinExistence type="inferred from homology"/>
<dbReference type="Gene3D" id="3.40.50.1000">
    <property type="entry name" value="HAD superfamily/HAD-like"/>
    <property type="match status" value="1"/>
</dbReference>
<dbReference type="GO" id="GO:0042802">
    <property type="term" value="F:identical protein binding"/>
    <property type="evidence" value="ECO:0007669"/>
    <property type="project" value="EnsemblFungi"/>
</dbReference>
<keyword evidence="7 13" id="KW-0653">Protein transport</keyword>
<comment type="subcellular location">
    <subcellularLocation>
        <location evidence="1 13">Mitochondrion inner membrane</location>
        <topology evidence="1 13">Single-pass membrane protein</topology>
    </subcellularLocation>
</comment>
<evidence type="ECO:0000256" key="12">
    <source>
        <dbReference type="ARBA" id="ARBA00023136"/>
    </source>
</evidence>
<dbReference type="EMBL" id="LFWA01000010">
    <property type="protein sequence ID" value="KTW29024.1"/>
    <property type="molecule type" value="Genomic_DNA"/>
</dbReference>
<dbReference type="InterPro" id="IPR050365">
    <property type="entry name" value="TIM50"/>
</dbReference>
<evidence type="ECO:0000256" key="6">
    <source>
        <dbReference type="ARBA" id="ARBA00022792"/>
    </source>
</evidence>
<dbReference type="Pfam" id="PF03031">
    <property type="entry name" value="NIF"/>
    <property type="match status" value="1"/>
</dbReference>
<keyword evidence="12" id="KW-0472">Membrane</keyword>
<dbReference type="GO" id="GO:0005744">
    <property type="term" value="C:TIM23 mitochondrial import inner membrane translocase complex"/>
    <property type="evidence" value="ECO:0007669"/>
    <property type="project" value="UniProtKB-UniRule"/>
</dbReference>
<evidence type="ECO:0000256" key="7">
    <source>
        <dbReference type="ARBA" id="ARBA00022927"/>
    </source>
</evidence>
<evidence type="ECO:0000256" key="4">
    <source>
        <dbReference type="ARBA" id="ARBA00022448"/>
    </source>
</evidence>
<keyword evidence="6" id="KW-0999">Mitochondrion inner membrane</keyword>
<comment type="similarity">
    <text evidence="2 13">Belongs to the TIM50 family.</text>
</comment>
<dbReference type="PANTHER" id="PTHR12210">
    <property type="entry name" value="DULLARD PROTEIN PHOSPHATASE"/>
    <property type="match status" value="1"/>
</dbReference>
<dbReference type="InterPro" id="IPR004274">
    <property type="entry name" value="FCP1_dom"/>
</dbReference>
<organism evidence="15 16">
    <name type="scientific">Pneumocystis jirovecii (strain RU7)</name>
    <name type="common">Human pneumocystis pneumonia agent</name>
    <dbReference type="NCBI Taxonomy" id="1408657"/>
    <lineage>
        <taxon>Eukaryota</taxon>
        <taxon>Fungi</taxon>
        <taxon>Dikarya</taxon>
        <taxon>Ascomycota</taxon>
        <taxon>Taphrinomycotina</taxon>
        <taxon>Pneumocystomycetes</taxon>
        <taxon>Pneumocystaceae</taxon>
        <taxon>Pneumocystis</taxon>
    </lineage>
</organism>
<dbReference type="CDD" id="cd07521">
    <property type="entry name" value="HAD_FCP1-like"/>
    <property type="match status" value="1"/>
</dbReference>
<dbReference type="InterPro" id="IPR023214">
    <property type="entry name" value="HAD_sf"/>
</dbReference>
<protein>
    <recommendedName>
        <fullName evidence="3 13">Mitochondrial import inner membrane translocase subunit TIM50</fullName>
    </recommendedName>
</protein>
<evidence type="ECO:0000256" key="8">
    <source>
        <dbReference type="ARBA" id="ARBA00022946"/>
    </source>
</evidence>
<dbReference type="STRING" id="1408657.A0A0W4ZKZ4"/>
<dbReference type="GeneID" id="28940816"/>
<dbReference type="RefSeq" id="XP_018229133.1">
    <property type="nucleotide sequence ID" value="XM_018374561.1"/>
</dbReference>
<comment type="function">
    <text evidence="13">Essential component of the TIM23 complex, a complex that mediates the translocation of transit peptide-containing proteins across the mitochondrial inner membrane.</text>
</comment>
<comment type="caution">
    <text evidence="15">The sequence shown here is derived from an EMBL/GenBank/DDBJ whole genome shotgun (WGS) entry which is preliminary data.</text>
</comment>
<dbReference type="Proteomes" id="UP000053447">
    <property type="component" value="Unassembled WGS sequence"/>
</dbReference>
<dbReference type="eggNOG" id="KOG2832">
    <property type="taxonomic scope" value="Eukaryota"/>
</dbReference>
<evidence type="ECO:0000256" key="2">
    <source>
        <dbReference type="ARBA" id="ARBA00006344"/>
    </source>
</evidence>
<evidence type="ECO:0000313" key="16">
    <source>
        <dbReference type="Proteomes" id="UP000053447"/>
    </source>
</evidence>
<dbReference type="GO" id="GO:0030150">
    <property type="term" value="P:protein import into mitochondrial matrix"/>
    <property type="evidence" value="ECO:0007669"/>
    <property type="project" value="EnsemblFungi"/>
</dbReference>
<name>A0A0W4ZKZ4_PNEJ7</name>
<keyword evidence="4 13" id="KW-0813">Transport</keyword>
<reference evidence="16" key="1">
    <citation type="journal article" date="2016" name="Nat. Commun.">
        <title>Genome analysis of three Pneumocystis species reveals adaptation mechanisms to life exclusively in mammalian hosts.</title>
        <authorList>
            <person name="Ma L."/>
            <person name="Chen Z."/>
            <person name="Huang D.W."/>
            <person name="Kutty G."/>
            <person name="Ishihara M."/>
            <person name="Wang H."/>
            <person name="Abouelleil A."/>
            <person name="Bishop L."/>
            <person name="Davey E."/>
            <person name="Deng R."/>
            <person name="Deng X."/>
            <person name="Fan L."/>
            <person name="Fantoni G."/>
            <person name="Fitzgerald M."/>
            <person name="Gogineni E."/>
            <person name="Goldberg J.M."/>
            <person name="Handley G."/>
            <person name="Hu X."/>
            <person name="Huber C."/>
            <person name="Jiao X."/>
            <person name="Jones K."/>
            <person name="Levin J.Z."/>
            <person name="Liu Y."/>
            <person name="Macdonald P."/>
            <person name="Melnikov A."/>
            <person name="Raley C."/>
            <person name="Sassi M."/>
            <person name="Sherman B.T."/>
            <person name="Song X."/>
            <person name="Sykes S."/>
            <person name="Tran B."/>
            <person name="Walsh L."/>
            <person name="Xia Y."/>
            <person name="Yang J."/>
            <person name="Young S."/>
            <person name="Zeng Q."/>
            <person name="Zheng X."/>
            <person name="Stephens R."/>
            <person name="Nusbaum C."/>
            <person name="Birren B.W."/>
            <person name="Azadi P."/>
            <person name="Lempicki R.A."/>
            <person name="Cuomo C.A."/>
            <person name="Kovacs J.A."/>
        </authorList>
    </citation>
    <scope>NUCLEOTIDE SEQUENCE [LARGE SCALE GENOMIC DNA]</scope>
    <source>
        <strain evidence="16">RU7</strain>
    </source>
</reference>
<dbReference type="GO" id="GO:0030943">
    <property type="term" value="F:mitochondrion targeting sequence binding"/>
    <property type="evidence" value="ECO:0007669"/>
    <property type="project" value="EnsemblFungi"/>
</dbReference>
<accession>A0A0W4ZKZ4</accession>
<dbReference type="AlphaFoldDB" id="A0A0W4ZKZ4"/>
<evidence type="ECO:0000256" key="9">
    <source>
        <dbReference type="ARBA" id="ARBA00022989"/>
    </source>
</evidence>
<keyword evidence="11 13" id="KW-0496">Mitochondrion</keyword>
<keyword evidence="9" id="KW-1133">Transmembrane helix</keyword>
<gene>
    <name evidence="15" type="ORF">T551_02298</name>
</gene>
<dbReference type="PROSITE" id="PS50969">
    <property type="entry name" value="FCP1"/>
    <property type="match status" value="1"/>
</dbReference>
<evidence type="ECO:0000256" key="11">
    <source>
        <dbReference type="ARBA" id="ARBA00023128"/>
    </source>
</evidence>
<keyword evidence="5" id="KW-0812">Transmembrane</keyword>
<keyword evidence="10 13" id="KW-0811">Translocation</keyword>
<dbReference type="FunFam" id="3.40.50.1000:FF:000019">
    <property type="entry name" value="Mitochondrial import inner membrane translocase subunit TIM50"/>
    <property type="match status" value="1"/>
</dbReference>
<evidence type="ECO:0000256" key="3">
    <source>
        <dbReference type="ARBA" id="ARBA00020799"/>
    </source>
</evidence>
<dbReference type="SUPFAM" id="SSF56784">
    <property type="entry name" value="HAD-like"/>
    <property type="match status" value="1"/>
</dbReference>
<evidence type="ECO:0000256" key="5">
    <source>
        <dbReference type="ARBA" id="ARBA00022692"/>
    </source>
</evidence>
<dbReference type="SMART" id="SM00577">
    <property type="entry name" value="CPDc"/>
    <property type="match status" value="1"/>
</dbReference>
<sequence>MHLRFFGTLTFQSKALNKQLNWPFIIILKNHLILSSKQNTFLNYRDKSTSSNSPLNIGHSFNTDVSKEINLNSEKSNTEEMTNLKILKMKNKLKYIFSNDITEKKQKYKSTADIRREKMASYVLWGLLITILGSTCYMGRGWSDEEIKQDGSSGKNTSSTFIGRLKQRASSLLSYYNEPAFDKLLPDPLPEPYQRRFTLVLDLDNLLIHSEWSREHGWRIAKRPGLDYFLSYLSQYYEIVIFTTQYAATAIPIIQKLDPYRSSLSASLFREATKYVNGKLVKDLNYMNRPLDKIIMLDTNPDSYSSQPDNAIAMEPWKGDPNDKELISLIPFLEYIASMEVSDVRPVIASYRGKHIPTEWARREKLLKDNIKKEWEEHNKNNNSWVSFLLNGSMQRSSQTPQLMTDQQRERAQQAYIEYQEYLKEHGEEMLNQEKQREREQMSAMKTSINSLIFEGIPKPPEHV</sequence>
<evidence type="ECO:0000256" key="13">
    <source>
        <dbReference type="RuleBase" id="RU365079"/>
    </source>
</evidence>
<keyword evidence="16" id="KW-1185">Reference proteome</keyword>
<comment type="subunit">
    <text evidence="13">Component of the TIM23 complex.</text>
</comment>
<feature type="domain" description="FCP1 homology" evidence="14">
    <location>
        <begin position="192"/>
        <end position="336"/>
    </location>
</feature>
<evidence type="ECO:0000256" key="1">
    <source>
        <dbReference type="ARBA" id="ARBA00004434"/>
    </source>
</evidence>